<evidence type="ECO:0000256" key="2">
    <source>
        <dbReference type="ARBA" id="ARBA00001947"/>
    </source>
</evidence>
<dbReference type="AlphaFoldDB" id="A0A848D3V5"/>
<dbReference type="Gene3D" id="3.40.630.10">
    <property type="entry name" value="Zn peptidases"/>
    <property type="match status" value="2"/>
</dbReference>
<evidence type="ECO:0000256" key="3">
    <source>
        <dbReference type="ARBA" id="ARBA00006247"/>
    </source>
</evidence>
<dbReference type="InterPro" id="IPR010182">
    <property type="entry name" value="ArgE/DapE"/>
</dbReference>
<dbReference type="InterPro" id="IPR036264">
    <property type="entry name" value="Bact_exopeptidase_dim_dom"/>
</dbReference>
<organism evidence="9 10">
    <name type="scientific">Aneurinibacillus aneurinilyticus</name>
    <name type="common">Bacillus aneurinolyticus</name>
    <dbReference type="NCBI Taxonomy" id="1391"/>
    <lineage>
        <taxon>Bacteria</taxon>
        <taxon>Bacillati</taxon>
        <taxon>Bacillota</taxon>
        <taxon>Bacilli</taxon>
        <taxon>Bacillales</taxon>
        <taxon>Paenibacillaceae</taxon>
        <taxon>Aneurinibacillus group</taxon>
        <taxon>Aneurinibacillus</taxon>
    </lineage>
</organism>
<evidence type="ECO:0000256" key="5">
    <source>
        <dbReference type="ARBA" id="ARBA00022801"/>
    </source>
</evidence>
<dbReference type="Pfam" id="PF01546">
    <property type="entry name" value="Peptidase_M20"/>
    <property type="match status" value="1"/>
</dbReference>
<evidence type="ECO:0000256" key="7">
    <source>
        <dbReference type="ARBA" id="ARBA00023285"/>
    </source>
</evidence>
<keyword evidence="6" id="KW-0862">Zinc</keyword>
<dbReference type="NCBIfam" id="TIGR01910">
    <property type="entry name" value="DapE-ArgE"/>
    <property type="match status" value="1"/>
</dbReference>
<comment type="cofactor">
    <cofactor evidence="1">
        <name>Co(2+)</name>
        <dbReference type="ChEBI" id="CHEBI:48828"/>
    </cofactor>
</comment>
<dbReference type="PANTHER" id="PTHR43808:SF25">
    <property type="entry name" value="PEPTIDASE M20 DIMERISATION DOMAIN-CONTAINING PROTEIN"/>
    <property type="match status" value="1"/>
</dbReference>
<evidence type="ECO:0000259" key="8">
    <source>
        <dbReference type="Pfam" id="PF07687"/>
    </source>
</evidence>
<dbReference type="Proteomes" id="UP000561326">
    <property type="component" value="Unassembled WGS sequence"/>
</dbReference>
<sequence length="389" mass="42132">MILLTFPKSNILELLRELIRIPSVNPTLAPEEGHNEVKIAEFVVDWLRKHNVDARIEFVEPGRPNVFAEVGDGEGPTLCLCAHLDTVGTAGMEIDPFDPKIEGNRVYGRGSCDMKAGVAAIMSTAASLAAAGSIKGKVILALVCDEEYASIGADHFVLHHKADACILTEPSDLKMVVAHKGFLWGKVTTTGRSAHGSRWDLGDSAISKMGNVIVGLDNLDKNVLRNRREGLVGPASMHVSLISGGIGVSTYAPDCTIHIERRTLPSENTDDVKSEIERVIQNIAKDSHIDWYFKRDSFSCAPNESIIQHVTASYKSLLGSVPESVGWGGWTDAAIFQQAGIPTINIGASGFGLHEPVEWIDFETVLINTNILINAATTFLQDKKVAKEV</sequence>
<dbReference type="InterPro" id="IPR002933">
    <property type="entry name" value="Peptidase_M20"/>
</dbReference>
<name>A0A848D3V5_ANEAE</name>
<comment type="cofactor">
    <cofactor evidence="2">
        <name>Zn(2+)</name>
        <dbReference type="ChEBI" id="CHEBI:29105"/>
    </cofactor>
</comment>
<dbReference type="InterPro" id="IPR050072">
    <property type="entry name" value="Peptidase_M20A"/>
</dbReference>
<dbReference type="PANTHER" id="PTHR43808">
    <property type="entry name" value="ACETYLORNITHINE DEACETYLASE"/>
    <property type="match status" value="1"/>
</dbReference>
<dbReference type="InterPro" id="IPR011650">
    <property type="entry name" value="Peptidase_M20_dimer"/>
</dbReference>
<dbReference type="SUPFAM" id="SSF53187">
    <property type="entry name" value="Zn-dependent exopeptidases"/>
    <property type="match status" value="1"/>
</dbReference>
<comment type="caution">
    <text evidence="9">The sequence shown here is derived from an EMBL/GenBank/DDBJ whole genome shotgun (WGS) entry which is preliminary data.</text>
</comment>
<keyword evidence="7" id="KW-0170">Cobalt</keyword>
<evidence type="ECO:0000256" key="1">
    <source>
        <dbReference type="ARBA" id="ARBA00001941"/>
    </source>
</evidence>
<reference evidence="9 10" key="1">
    <citation type="submission" date="2020-04" db="EMBL/GenBank/DDBJ databases">
        <authorList>
            <person name="Hitch T.C.A."/>
            <person name="Wylensek D."/>
            <person name="Clavel T."/>
        </authorList>
    </citation>
    <scope>NUCLEOTIDE SEQUENCE [LARGE SCALE GENOMIC DNA]</scope>
    <source>
        <strain evidence="9 10">WB01_D5_05</strain>
    </source>
</reference>
<dbReference type="Pfam" id="PF07687">
    <property type="entry name" value="M20_dimer"/>
    <property type="match status" value="1"/>
</dbReference>
<accession>A0A848D3V5</accession>
<dbReference type="OrthoDB" id="9792335at2"/>
<keyword evidence="5" id="KW-0378">Hydrolase</keyword>
<feature type="domain" description="Peptidase M20 dimerisation" evidence="8">
    <location>
        <begin position="177"/>
        <end position="286"/>
    </location>
</feature>
<dbReference type="GO" id="GO:0046872">
    <property type="term" value="F:metal ion binding"/>
    <property type="evidence" value="ECO:0007669"/>
    <property type="project" value="UniProtKB-KW"/>
</dbReference>
<dbReference type="EMBL" id="JABAGO010000044">
    <property type="protein sequence ID" value="NMF00371.1"/>
    <property type="molecule type" value="Genomic_DNA"/>
</dbReference>
<evidence type="ECO:0000256" key="4">
    <source>
        <dbReference type="ARBA" id="ARBA00022723"/>
    </source>
</evidence>
<dbReference type="Gene3D" id="3.30.70.360">
    <property type="match status" value="1"/>
</dbReference>
<keyword evidence="4" id="KW-0479">Metal-binding</keyword>
<evidence type="ECO:0000256" key="6">
    <source>
        <dbReference type="ARBA" id="ARBA00022833"/>
    </source>
</evidence>
<proteinExistence type="inferred from homology"/>
<comment type="similarity">
    <text evidence="3">Belongs to the peptidase M20A family.</text>
</comment>
<evidence type="ECO:0000313" key="9">
    <source>
        <dbReference type="EMBL" id="NMF00371.1"/>
    </source>
</evidence>
<protein>
    <submittedName>
        <fullName evidence="9">ArgE/DapE family deacylase</fullName>
    </submittedName>
</protein>
<evidence type="ECO:0000313" key="10">
    <source>
        <dbReference type="Proteomes" id="UP000561326"/>
    </source>
</evidence>
<dbReference type="GO" id="GO:0016787">
    <property type="term" value="F:hydrolase activity"/>
    <property type="evidence" value="ECO:0007669"/>
    <property type="project" value="UniProtKB-KW"/>
</dbReference>
<gene>
    <name evidence="9" type="ORF">HF838_19290</name>
</gene>
<dbReference type="SUPFAM" id="SSF55031">
    <property type="entry name" value="Bacterial exopeptidase dimerisation domain"/>
    <property type="match status" value="1"/>
</dbReference>
<dbReference type="RefSeq" id="WP_021619922.1">
    <property type="nucleotide sequence ID" value="NZ_CAMJCG010000109.1"/>
</dbReference>